<dbReference type="RefSeq" id="WP_344329992.1">
    <property type="nucleotide sequence ID" value="NZ_BAAAPY010000014.1"/>
</dbReference>
<gene>
    <name evidence="3" type="ORF">GCM10009821_28110</name>
</gene>
<organism evidence="3 4">
    <name type="scientific">Aeromicrobium halocynthiae</name>
    <dbReference type="NCBI Taxonomy" id="560557"/>
    <lineage>
        <taxon>Bacteria</taxon>
        <taxon>Bacillati</taxon>
        <taxon>Actinomycetota</taxon>
        <taxon>Actinomycetes</taxon>
        <taxon>Propionibacteriales</taxon>
        <taxon>Nocardioidaceae</taxon>
        <taxon>Aeromicrobium</taxon>
    </lineage>
</organism>
<comment type="caution">
    <text evidence="3">The sequence shown here is derived from an EMBL/GenBank/DDBJ whole genome shotgun (WGS) entry which is preliminary data.</text>
</comment>
<protein>
    <recommendedName>
        <fullName evidence="5">ABC transporter permease</fullName>
    </recommendedName>
</protein>
<evidence type="ECO:0008006" key="5">
    <source>
        <dbReference type="Google" id="ProtNLM"/>
    </source>
</evidence>
<keyword evidence="2" id="KW-0812">Transmembrane</keyword>
<keyword evidence="2" id="KW-0472">Membrane</keyword>
<evidence type="ECO:0000256" key="1">
    <source>
        <dbReference type="SAM" id="MobiDB-lite"/>
    </source>
</evidence>
<evidence type="ECO:0000256" key="2">
    <source>
        <dbReference type="SAM" id="Phobius"/>
    </source>
</evidence>
<dbReference type="EMBL" id="BAAAPY010000014">
    <property type="protein sequence ID" value="GAA2085013.1"/>
    <property type="molecule type" value="Genomic_DNA"/>
</dbReference>
<feature type="region of interest" description="Disordered" evidence="1">
    <location>
        <begin position="89"/>
        <end position="120"/>
    </location>
</feature>
<accession>A0ABP5HRR8</accession>
<evidence type="ECO:0000313" key="4">
    <source>
        <dbReference type="Proteomes" id="UP001501480"/>
    </source>
</evidence>
<dbReference type="Proteomes" id="UP001501480">
    <property type="component" value="Unassembled WGS sequence"/>
</dbReference>
<sequence>MNAADDERDAPPTKPPPTLALQNTPNAERYVLEADAMRRRQMRSALLHGSRRTWREHQRIWPAIVVGVIVIAVIVAGFAVRDAFRITQENQREREQQQAPATAPVEPGEQPADPEPTGTP</sequence>
<keyword evidence="4" id="KW-1185">Reference proteome</keyword>
<feature type="region of interest" description="Disordered" evidence="1">
    <location>
        <begin position="1"/>
        <end position="26"/>
    </location>
</feature>
<keyword evidence="2" id="KW-1133">Transmembrane helix</keyword>
<name>A0ABP5HRR8_9ACTN</name>
<feature type="transmembrane region" description="Helical" evidence="2">
    <location>
        <begin position="60"/>
        <end position="80"/>
    </location>
</feature>
<reference evidence="4" key="1">
    <citation type="journal article" date="2019" name="Int. J. Syst. Evol. Microbiol.">
        <title>The Global Catalogue of Microorganisms (GCM) 10K type strain sequencing project: providing services to taxonomists for standard genome sequencing and annotation.</title>
        <authorList>
            <consortium name="The Broad Institute Genomics Platform"/>
            <consortium name="The Broad Institute Genome Sequencing Center for Infectious Disease"/>
            <person name="Wu L."/>
            <person name="Ma J."/>
        </authorList>
    </citation>
    <scope>NUCLEOTIDE SEQUENCE [LARGE SCALE GENOMIC DNA]</scope>
    <source>
        <strain evidence="4">JCM 15749</strain>
    </source>
</reference>
<proteinExistence type="predicted"/>
<evidence type="ECO:0000313" key="3">
    <source>
        <dbReference type="EMBL" id="GAA2085013.1"/>
    </source>
</evidence>